<proteinExistence type="predicted"/>
<dbReference type="STRING" id="1279009.ADICEAN_00724"/>
<dbReference type="Pfam" id="PF13573">
    <property type="entry name" value="SprB"/>
    <property type="match status" value="1"/>
</dbReference>
<accession>M7NA72</accession>
<dbReference type="PATRIC" id="fig|1279009.4.peg.736"/>
<keyword evidence="2" id="KW-1185">Reference proteome</keyword>
<protein>
    <submittedName>
        <fullName evidence="1">Uncharacterized protein</fullName>
    </submittedName>
</protein>
<dbReference type="EMBL" id="AODQ01000011">
    <property type="protein sequence ID" value="EMR04101.1"/>
    <property type="molecule type" value="Genomic_DNA"/>
</dbReference>
<reference evidence="1 2" key="1">
    <citation type="journal article" date="2013" name="Genome Announc.">
        <title>Draft Genome Sequence of Cesiribacter andamanensis Strain AMV16T, Isolated from a Soil Sample from a Mud Volcano in the Andaman Islands, India.</title>
        <authorList>
            <person name="Shivaji S."/>
            <person name="Ara S."/>
            <person name="Begum Z."/>
            <person name="Srinivas T.N."/>
            <person name="Singh A."/>
            <person name="Kumar Pinnaka A."/>
        </authorList>
    </citation>
    <scope>NUCLEOTIDE SEQUENCE [LARGE SCALE GENOMIC DNA]</scope>
    <source>
        <strain evidence="1 2">AMV16</strain>
    </source>
</reference>
<name>M7NA72_9BACT</name>
<dbReference type="InterPro" id="IPR036278">
    <property type="entry name" value="Sialidase_sf"/>
</dbReference>
<evidence type="ECO:0000313" key="1">
    <source>
        <dbReference type="EMBL" id="EMR04101.1"/>
    </source>
</evidence>
<gene>
    <name evidence="1" type="ORF">ADICEAN_00724</name>
</gene>
<dbReference type="AlphaFoldDB" id="M7NA72"/>
<sequence>MKNNHQPKLMGFCCPSSPSSNTSIWAQPLLRLWLMLCIVSLSAGAALAQLPPPERCVSQDLTIIGASVVGNGCVTCEPGQTITSTLSLQIHNKTGSHRTAFSFWGTLEIWSGGVLVSSMDVNDCNDDGFPGGTTTGFESFEVTYTCGDQIKLTNIYMAWTDAADIGRNQCPAIEANPDKIAPKCGTLQEIVVATPLFASAEAGTIACHGGTTTLTALATGGTAPYQYSINGGASWQSSPAFTVGDGSYTILVKDAMGCTAESDEVLVSQPDELLAGASAGAIMCHGGSTTLTASATGGTSPYLYSIDGGSSWQASPEFTVSSGTYTVLVKDAMECTDAASPLTIGQPAALIADAEAGTISCHAGTTTLTASATGGTPPYAYSIDGGTTWQPDPAFTVSAGTHTVLVQDANLCRDDVVISIGDPDALVAGATHGTIACHGGTTTLEASASGGTSPYEFSIDGGSSWQSESSFTVEAGTYTITVRDAMGCMDATDPIPIGEPSAVEITAVVPTDVSCDGPATGTITVTASGGTGSLEYSLDNSSWQPGNVFTELTAGAYTVYVRDANLCPAQASVTINPAMNCLAEGCTLGYWKNHTDRWCDAYSPETVYGSIFTAAPARLRNLTFLQVLNLQGGGIYNLARQSVAALLNACHPNVDYELSTSAIIEGVNAAFLNGTAGAYATYLDGLNNAGCPLGGTPATTSARTLPGKEAGSGLDSELRISTYPNPFRGATTLEFSSPVKTRGVLEVFTMDGKEVSVLFRGDMEAGQTYKAEFRLENRSSQLFFYILRTDQGNQVGRVISLE</sequence>
<dbReference type="InterPro" id="IPR025667">
    <property type="entry name" value="SprB_repeat"/>
</dbReference>
<dbReference type="SUPFAM" id="SSF50939">
    <property type="entry name" value="Sialidases"/>
    <property type="match status" value="1"/>
</dbReference>
<evidence type="ECO:0000313" key="2">
    <source>
        <dbReference type="Proteomes" id="UP000011910"/>
    </source>
</evidence>
<dbReference type="eggNOG" id="COG3291">
    <property type="taxonomic scope" value="Bacteria"/>
</dbReference>
<organism evidence="1 2">
    <name type="scientific">Cesiribacter andamanensis AMV16</name>
    <dbReference type="NCBI Taxonomy" id="1279009"/>
    <lineage>
        <taxon>Bacteria</taxon>
        <taxon>Pseudomonadati</taxon>
        <taxon>Bacteroidota</taxon>
        <taxon>Cytophagia</taxon>
        <taxon>Cytophagales</taxon>
        <taxon>Cesiribacteraceae</taxon>
        <taxon>Cesiribacter</taxon>
    </lineage>
</organism>
<comment type="caution">
    <text evidence="1">The sequence shown here is derived from an EMBL/GenBank/DDBJ whole genome shotgun (WGS) entry which is preliminary data.</text>
</comment>
<dbReference type="Proteomes" id="UP000011910">
    <property type="component" value="Unassembled WGS sequence"/>
</dbReference>